<evidence type="ECO:0000313" key="3">
    <source>
        <dbReference type="Proteomes" id="UP000826616"/>
    </source>
</evidence>
<dbReference type="RefSeq" id="WP_082706030.1">
    <property type="nucleotide sequence ID" value="NZ_FNDE01000037.1"/>
</dbReference>
<proteinExistence type="predicted"/>
<dbReference type="Pfam" id="PF10668">
    <property type="entry name" value="Phage_terminase"/>
    <property type="match status" value="1"/>
</dbReference>
<evidence type="ECO:0000313" key="2">
    <source>
        <dbReference type="EMBL" id="QYY43988.1"/>
    </source>
</evidence>
<gene>
    <name evidence="2" type="ORF">K3F53_07340</name>
</gene>
<organism evidence="2 3">
    <name type="scientific">Aneurinibacillus thermoaerophilus</name>
    <dbReference type="NCBI Taxonomy" id="143495"/>
    <lineage>
        <taxon>Bacteria</taxon>
        <taxon>Bacillati</taxon>
        <taxon>Bacillota</taxon>
        <taxon>Bacilli</taxon>
        <taxon>Bacillales</taxon>
        <taxon>Paenibacillaceae</taxon>
        <taxon>Aneurinibacillus group</taxon>
        <taxon>Aneurinibacillus</taxon>
    </lineage>
</organism>
<dbReference type="InterPro" id="IPR018925">
    <property type="entry name" value="XtmA-like_N"/>
</dbReference>
<evidence type="ECO:0000259" key="1">
    <source>
        <dbReference type="Pfam" id="PF10668"/>
    </source>
</evidence>
<reference evidence="2 3" key="1">
    <citation type="submission" date="2021-08" db="EMBL/GenBank/DDBJ databases">
        <title>Complete genome sequence of the strain Aneurinibacillus thermoaerophilus CCM 8960.</title>
        <authorList>
            <person name="Musilova J."/>
            <person name="Kourilova X."/>
            <person name="Pernicova I."/>
            <person name="Bezdicek M."/>
            <person name="Lengerova M."/>
            <person name="Obruca S."/>
            <person name="Sedlar K."/>
        </authorList>
    </citation>
    <scope>NUCLEOTIDE SEQUENCE [LARGE SCALE GENOMIC DNA]</scope>
    <source>
        <strain evidence="2 3">CCM 8960</strain>
    </source>
</reference>
<feature type="domain" description="PBSX phage terminase small subunit-like N-terminal" evidence="1">
    <location>
        <begin position="1"/>
        <end position="32"/>
    </location>
</feature>
<sequence>MGRERNPNRRKAFEMWKESSGTLSLKDIAAALVFGNIYRNDKYIAEIKHHIKKFSAFWY</sequence>
<accession>A0ABX8YE52</accession>
<name>A0ABX8YE52_ANETH</name>
<dbReference type="EMBL" id="CP080764">
    <property type="protein sequence ID" value="QYY43988.1"/>
    <property type="molecule type" value="Genomic_DNA"/>
</dbReference>
<dbReference type="Proteomes" id="UP000826616">
    <property type="component" value="Chromosome"/>
</dbReference>
<protein>
    <recommendedName>
        <fullName evidence="1">PBSX phage terminase small subunit-like N-terminal domain-containing protein</fullName>
    </recommendedName>
</protein>
<keyword evidence="3" id="KW-1185">Reference proteome</keyword>